<dbReference type="Proteomes" id="UP000217103">
    <property type="component" value="Unassembled WGS sequence"/>
</dbReference>
<dbReference type="STRING" id="35622.SAMN04489764_0698"/>
<accession>A0A1H1AXC1</accession>
<dbReference type="EMBL" id="FNKK01000002">
    <property type="protein sequence ID" value="SDQ44368.1"/>
    <property type="molecule type" value="Genomic_DNA"/>
</dbReference>
<name>A0A1H1AXC1_9ACTN</name>
<reference evidence="1 2" key="1">
    <citation type="submission" date="2016-10" db="EMBL/GenBank/DDBJ databases">
        <authorList>
            <person name="de Groot N.N."/>
        </authorList>
    </citation>
    <scope>NUCLEOTIDE SEQUENCE [LARGE SCALE GENOMIC DNA]</scope>
    <source>
        <strain evidence="1 2">DSM 43794</strain>
    </source>
</reference>
<sequence>MSPGMGYELRVERESPLAYAELADAITKAGFELRGSAEEGEIVARHGDTAHPVATWRGRLYGEPVSDWQVAQLARLSGTVGGRLVGEDGEVYMIRDGIVEQVSGDSRYEFGKLEEILAAAPEQWSR</sequence>
<evidence type="ECO:0000313" key="1">
    <source>
        <dbReference type="EMBL" id="SDQ44368.1"/>
    </source>
</evidence>
<dbReference type="AlphaFoldDB" id="A0A1H1AXC1"/>
<organism evidence="1 2">
    <name type="scientific">Thermostaphylospora chromogena</name>
    <dbReference type="NCBI Taxonomy" id="35622"/>
    <lineage>
        <taxon>Bacteria</taxon>
        <taxon>Bacillati</taxon>
        <taxon>Actinomycetota</taxon>
        <taxon>Actinomycetes</taxon>
        <taxon>Streptosporangiales</taxon>
        <taxon>Thermomonosporaceae</taxon>
        <taxon>Thermostaphylospora</taxon>
    </lineage>
</organism>
<gene>
    <name evidence="1" type="ORF">SAMN04489764_0698</name>
</gene>
<proteinExistence type="predicted"/>
<evidence type="ECO:0000313" key="2">
    <source>
        <dbReference type="Proteomes" id="UP000217103"/>
    </source>
</evidence>
<protein>
    <submittedName>
        <fullName evidence="1">Uncharacterized protein</fullName>
    </submittedName>
</protein>
<keyword evidence="2" id="KW-1185">Reference proteome</keyword>